<sequence>MSLHSTPAAARTRVETLSRRGFLAAAGAGALALAVGASPRAAGAAETSYPVRFLWDFPMTGYATYPHHNGFLDQGRHLVIRKRITGSTDTTNHLHLCHLESGETIPLPAGPHGRRIIGGYWDVHYASGLLIQAESQNQAQIDGVAPRVWALDVQEFLTTGSATWEVVWQIPAALGGIKYADDSASINRYATKLALSVLCGPADDPGIPGDQHSKVVEIDLATGAWDVRADQQKTLNHVHFSPHDPEWIIFTREGDSTLHKERVWGYHPVHQPTGANIVPQILSDGTVLRLSHERAAWDSNSVVVINYEGGHSLWRGFFDGREPELLATGNFVHCDISRDGRYVVVDDGGRPAGKLQLVDLAKDNALTVLVDPAYQGSAHPRHAHPIFSPDGRYVLWNESDPASPYTGGLTIGVLDLRPDGYRDATIIFGTTDSGVPNRSTSDGTTFLDAVDPGQPFASRSAFLRKVTTVCREWHSSGLLEPSERSAVLRAATTSRLGHR</sequence>
<name>A0A418KXL5_9ACTN</name>
<dbReference type="InterPro" id="IPR019546">
    <property type="entry name" value="TAT_signal_bac_arc"/>
</dbReference>
<comment type="caution">
    <text evidence="1">The sequence shown here is derived from an EMBL/GenBank/DDBJ whole genome shotgun (WGS) entry which is preliminary data.</text>
</comment>
<evidence type="ECO:0000313" key="2">
    <source>
        <dbReference type="Proteomes" id="UP000284057"/>
    </source>
</evidence>
<dbReference type="InterPro" id="IPR015943">
    <property type="entry name" value="WD40/YVTN_repeat-like_dom_sf"/>
</dbReference>
<protein>
    <submittedName>
        <fullName evidence="1">Twin-arginine translocation signal domain-containing protein</fullName>
    </submittedName>
</protein>
<dbReference type="EMBL" id="QUAL01000003">
    <property type="protein sequence ID" value="RIQ37816.1"/>
    <property type="molecule type" value="Genomic_DNA"/>
</dbReference>
<dbReference type="PROSITE" id="PS51318">
    <property type="entry name" value="TAT"/>
    <property type="match status" value="1"/>
</dbReference>
<reference evidence="1 2" key="1">
    <citation type="submission" date="2018-09" db="EMBL/GenBank/DDBJ databases">
        <title>Isolation, diversity and antifungal activity of actinobacteria from wheat.</title>
        <authorList>
            <person name="Han C."/>
        </authorList>
    </citation>
    <scope>NUCLEOTIDE SEQUENCE [LARGE SCALE GENOMIC DNA]</scope>
    <source>
        <strain evidence="1 2">NEAU-YY265</strain>
    </source>
</reference>
<dbReference type="SUPFAM" id="SSF82171">
    <property type="entry name" value="DPP6 N-terminal domain-like"/>
    <property type="match status" value="1"/>
</dbReference>
<accession>A0A418KXL5</accession>
<dbReference type="NCBIfam" id="TIGR01409">
    <property type="entry name" value="TAT_signal_seq"/>
    <property type="match status" value="1"/>
</dbReference>
<evidence type="ECO:0000313" key="1">
    <source>
        <dbReference type="EMBL" id="RIQ37816.1"/>
    </source>
</evidence>
<dbReference type="Gene3D" id="2.130.10.10">
    <property type="entry name" value="YVTN repeat-like/Quinoprotein amine dehydrogenase"/>
    <property type="match status" value="1"/>
</dbReference>
<dbReference type="RefSeq" id="WP_119657980.1">
    <property type="nucleotide sequence ID" value="NZ_QUAL01000003.1"/>
</dbReference>
<organism evidence="1 2">
    <name type="scientific">Jiangella rhizosphaerae</name>
    <dbReference type="NCBI Taxonomy" id="2293569"/>
    <lineage>
        <taxon>Bacteria</taxon>
        <taxon>Bacillati</taxon>
        <taxon>Actinomycetota</taxon>
        <taxon>Actinomycetes</taxon>
        <taxon>Jiangellales</taxon>
        <taxon>Jiangellaceae</taxon>
        <taxon>Jiangella</taxon>
    </lineage>
</organism>
<gene>
    <name evidence="1" type="ORF">DY240_00305</name>
</gene>
<proteinExistence type="predicted"/>
<dbReference type="Proteomes" id="UP000284057">
    <property type="component" value="Unassembled WGS sequence"/>
</dbReference>
<dbReference type="InterPro" id="IPR006311">
    <property type="entry name" value="TAT_signal"/>
</dbReference>
<keyword evidence="2" id="KW-1185">Reference proteome</keyword>
<dbReference type="AlphaFoldDB" id="A0A418KXL5"/>